<evidence type="ECO:0000256" key="7">
    <source>
        <dbReference type="SAM" id="Phobius"/>
    </source>
</evidence>
<evidence type="ECO:0000256" key="1">
    <source>
        <dbReference type="ARBA" id="ARBA00004651"/>
    </source>
</evidence>
<reference evidence="8 9" key="1">
    <citation type="submission" date="2018-08" db="EMBL/GenBank/DDBJ databases">
        <title>Draft genome sequence of Psychrilyobacter sp. strain SD5 isolated from Black Sea water.</title>
        <authorList>
            <person name="Yadav S."/>
            <person name="Villanueva L."/>
            <person name="Damste J.S.S."/>
        </authorList>
    </citation>
    <scope>NUCLEOTIDE SEQUENCE [LARGE SCALE GENOMIC DNA]</scope>
    <source>
        <strain evidence="8 9">SD5</strain>
    </source>
</reference>
<feature type="transmembrane region" description="Helical" evidence="7">
    <location>
        <begin position="56"/>
        <end position="77"/>
    </location>
</feature>
<dbReference type="NCBIfam" id="TIGR00797">
    <property type="entry name" value="matE"/>
    <property type="match status" value="1"/>
</dbReference>
<comment type="subcellular location">
    <subcellularLocation>
        <location evidence="1">Cell membrane</location>
        <topology evidence="1">Multi-pass membrane protein</topology>
    </subcellularLocation>
</comment>
<feature type="transmembrane region" description="Helical" evidence="7">
    <location>
        <begin position="357"/>
        <end position="378"/>
    </location>
</feature>
<dbReference type="PANTHER" id="PTHR43549:SF3">
    <property type="entry name" value="MULTIDRUG RESISTANCE PROTEIN YPNP-RELATED"/>
    <property type="match status" value="1"/>
</dbReference>
<dbReference type="InterPro" id="IPR052031">
    <property type="entry name" value="Membrane_Transporter-Flippase"/>
</dbReference>
<name>A0ABX9KK21_9FUSO</name>
<keyword evidence="2" id="KW-0813">Transport</keyword>
<accession>A0ABX9KK21</accession>
<protein>
    <submittedName>
        <fullName evidence="8">MATE family efflux transporter</fullName>
    </submittedName>
</protein>
<comment type="caution">
    <text evidence="8">The sequence shown here is derived from an EMBL/GenBank/DDBJ whole genome shotgun (WGS) entry which is preliminary data.</text>
</comment>
<feature type="transmembrane region" description="Helical" evidence="7">
    <location>
        <begin position="191"/>
        <end position="210"/>
    </location>
</feature>
<feature type="transmembrane region" description="Helical" evidence="7">
    <location>
        <begin position="283"/>
        <end position="305"/>
    </location>
</feature>
<evidence type="ECO:0000256" key="3">
    <source>
        <dbReference type="ARBA" id="ARBA00022475"/>
    </source>
</evidence>
<sequence length="448" mass="49909">MSKHLDLTQGDIRSLIKKIAIPSSVGFLFNTLFNIVDTLYASYIGSDAVSGLTLSFPLFFILISIGAGMGTGTTALISNLLGEKNMKNARDTSEDSIGLGIILSFFVTFLGLIFTNSMFKFLNAPAETTIYGVQYIHIIIGGSLFFILNSSFNAILSAQGDTKPYRNFLILGFFLNLILDPLFILVFNMGIAGLALATVVIQITGSFYLLKKVIRSHLFLKVKLHLKKPDFHHYLDILKQGFPASLNMMSMALGVFVINYFVLDVGGSSAVAGYGISMRIEQMALLPTIGLNIAILSITGQNFGAKNLDRIKKVYRLGLIYGLIIMTTAMFIIFPFSKYFLRLFTDDLEVIKYGVTYLNIETFAFNSYVFLNISVAVLQGIKKPNFVIFIGIYRQFLLPLLLFPVLIGLLPNPIYGIWVGILVVNWSAVIILVFYTRYMLKTYEKDTH</sequence>
<dbReference type="Pfam" id="PF01554">
    <property type="entry name" value="MatE"/>
    <property type="match status" value="2"/>
</dbReference>
<keyword evidence="5 7" id="KW-1133">Transmembrane helix</keyword>
<keyword evidence="3" id="KW-1003">Cell membrane</keyword>
<dbReference type="InterPro" id="IPR048279">
    <property type="entry name" value="MdtK-like"/>
</dbReference>
<dbReference type="EMBL" id="QUAJ01000003">
    <property type="protein sequence ID" value="REI42630.1"/>
    <property type="molecule type" value="Genomic_DNA"/>
</dbReference>
<feature type="transmembrane region" description="Helical" evidence="7">
    <location>
        <begin position="317"/>
        <end position="337"/>
    </location>
</feature>
<feature type="transmembrane region" description="Helical" evidence="7">
    <location>
        <begin position="385"/>
        <end position="409"/>
    </location>
</feature>
<evidence type="ECO:0000256" key="2">
    <source>
        <dbReference type="ARBA" id="ARBA00022448"/>
    </source>
</evidence>
<dbReference type="PIRSF" id="PIRSF006603">
    <property type="entry name" value="DinF"/>
    <property type="match status" value="1"/>
</dbReference>
<feature type="transmembrane region" description="Helical" evidence="7">
    <location>
        <begin position="97"/>
        <end position="115"/>
    </location>
</feature>
<evidence type="ECO:0000256" key="5">
    <source>
        <dbReference type="ARBA" id="ARBA00022989"/>
    </source>
</evidence>
<proteinExistence type="predicted"/>
<feature type="transmembrane region" description="Helical" evidence="7">
    <location>
        <begin position="244"/>
        <end position="263"/>
    </location>
</feature>
<organism evidence="8 9">
    <name type="scientific">Psychrilyobacter piezotolerans</name>
    <dbReference type="NCBI Taxonomy" id="2293438"/>
    <lineage>
        <taxon>Bacteria</taxon>
        <taxon>Fusobacteriati</taxon>
        <taxon>Fusobacteriota</taxon>
        <taxon>Fusobacteriia</taxon>
        <taxon>Fusobacteriales</taxon>
        <taxon>Fusobacteriaceae</taxon>
        <taxon>Psychrilyobacter</taxon>
    </lineage>
</organism>
<dbReference type="PANTHER" id="PTHR43549">
    <property type="entry name" value="MULTIDRUG RESISTANCE PROTEIN YPNP-RELATED"/>
    <property type="match status" value="1"/>
</dbReference>
<dbReference type="RefSeq" id="WP_114641254.1">
    <property type="nucleotide sequence ID" value="NZ_JAACIO010000003.1"/>
</dbReference>
<feature type="transmembrane region" description="Helical" evidence="7">
    <location>
        <begin position="135"/>
        <end position="156"/>
    </location>
</feature>
<keyword evidence="9" id="KW-1185">Reference proteome</keyword>
<feature type="transmembrane region" description="Helical" evidence="7">
    <location>
        <begin position="415"/>
        <end position="435"/>
    </location>
</feature>
<feature type="transmembrane region" description="Helical" evidence="7">
    <location>
        <begin position="21"/>
        <end position="44"/>
    </location>
</feature>
<dbReference type="Proteomes" id="UP000263486">
    <property type="component" value="Unassembled WGS sequence"/>
</dbReference>
<keyword evidence="4 7" id="KW-0812">Transmembrane</keyword>
<evidence type="ECO:0000256" key="6">
    <source>
        <dbReference type="ARBA" id="ARBA00023136"/>
    </source>
</evidence>
<keyword evidence="6 7" id="KW-0472">Membrane</keyword>
<feature type="transmembrane region" description="Helical" evidence="7">
    <location>
        <begin position="168"/>
        <end position="185"/>
    </location>
</feature>
<evidence type="ECO:0000256" key="4">
    <source>
        <dbReference type="ARBA" id="ARBA00022692"/>
    </source>
</evidence>
<gene>
    <name evidence="8" type="ORF">DYH56_02365</name>
</gene>
<evidence type="ECO:0000313" key="9">
    <source>
        <dbReference type="Proteomes" id="UP000263486"/>
    </source>
</evidence>
<dbReference type="InterPro" id="IPR002528">
    <property type="entry name" value="MATE_fam"/>
</dbReference>
<evidence type="ECO:0000313" key="8">
    <source>
        <dbReference type="EMBL" id="REI42630.1"/>
    </source>
</evidence>